<proteinExistence type="predicted"/>
<protein>
    <submittedName>
        <fullName evidence="2">RimJ/RimL family protein N-acetyltransferase</fullName>
    </submittedName>
</protein>
<keyword evidence="2" id="KW-0808">Transferase</keyword>
<feature type="domain" description="N-acetyltransferase" evidence="1">
    <location>
        <begin position="17"/>
        <end position="176"/>
    </location>
</feature>
<evidence type="ECO:0000313" key="3">
    <source>
        <dbReference type="Proteomes" id="UP000525987"/>
    </source>
</evidence>
<sequence>MPTQETIPTLRAETARLRLRPLSLDDLDALAEILGDPAVMQHSIRGVLDREAVRAFIETCQACYRRHGTAPLAVVDKASEELAGFCGVGMDRVDGDTEATLGYRLARRFWHRGLAVEAARAVLDDVLLAGHFASVVALIEPDHQASIRVAEKVGFGDFRLQEYHNRPVRLYRMNAEEWCRRRRGASIRTSGVTAGYEEPSANG</sequence>
<dbReference type="Proteomes" id="UP000525987">
    <property type="component" value="Unassembled WGS sequence"/>
</dbReference>
<dbReference type="AlphaFoldDB" id="A0A7W5G5N8"/>
<gene>
    <name evidence="2" type="ORF">FHR96_001966</name>
</gene>
<dbReference type="Pfam" id="PF13302">
    <property type="entry name" value="Acetyltransf_3"/>
    <property type="match status" value="1"/>
</dbReference>
<dbReference type="InterPro" id="IPR051531">
    <property type="entry name" value="N-acetyltransferase"/>
</dbReference>
<accession>A0A7W5G5N8</accession>
<dbReference type="SUPFAM" id="SSF55729">
    <property type="entry name" value="Acyl-CoA N-acyltransferases (Nat)"/>
    <property type="match status" value="1"/>
</dbReference>
<evidence type="ECO:0000259" key="1">
    <source>
        <dbReference type="PROSITE" id="PS51186"/>
    </source>
</evidence>
<dbReference type="PROSITE" id="PS51186">
    <property type="entry name" value="GNAT"/>
    <property type="match status" value="1"/>
</dbReference>
<name>A0A7W5G5N8_9GAMM</name>
<comment type="caution">
    <text evidence="2">The sequence shown here is derived from an EMBL/GenBank/DDBJ whole genome shotgun (WGS) entry which is preliminary data.</text>
</comment>
<evidence type="ECO:0000313" key="2">
    <source>
        <dbReference type="EMBL" id="MBB3141092.1"/>
    </source>
</evidence>
<dbReference type="RefSeq" id="WP_183387473.1">
    <property type="nucleotide sequence ID" value="NZ_JACHXM010000007.1"/>
</dbReference>
<dbReference type="PANTHER" id="PTHR43792:SF1">
    <property type="entry name" value="N-ACETYLTRANSFERASE DOMAIN-CONTAINING PROTEIN"/>
    <property type="match status" value="1"/>
</dbReference>
<dbReference type="InterPro" id="IPR016181">
    <property type="entry name" value="Acyl_CoA_acyltransferase"/>
</dbReference>
<dbReference type="PANTHER" id="PTHR43792">
    <property type="entry name" value="GNAT FAMILY, PUTATIVE (AFU_ORTHOLOGUE AFUA_3G00765)-RELATED-RELATED"/>
    <property type="match status" value="1"/>
</dbReference>
<keyword evidence="3" id="KW-1185">Reference proteome</keyword>
<dbReference type="InterPro" id="IPR000182">
    <property type="entry name" value="GNAT_dom"/>
</dbReference>
<dbReference type="EMBL" id="JACHXM010000007">
    <property type="protein sequence ID" value="MBB3141092.1"/>
    <property type="molecule type" value="Genomic_DNA"/>
</dbReference>
<organism evidence="2 3">
    <name type="scientific">Halomonas organivorans</name>
    <dbReference type="NCBI Taxonomy" id="257772"/>
    <lineage>
        <taxon>Bacteria</taxon>
        <taxon>Pseudomonadati</taxon>
        <taxon>Pseudomonadota</taxon>
        <taxon>Gammaproteobacteria</taxon>
        <taxon>Oceanospirillales</taxon>
        <taxon>Halomonadaceae</taxon>
        <taxon>Halomonas</taxon>
    </lineage>
</organism>
<reference evidence="2 3" key="1">
    <citation type="submission" date="2020-08" db="EMBL/GenBank/DDBJ databases">
        <title>Genomic Encyclopedia of Type Strains, Phase III (KMG-III): the genomes of soil and plant-associated and newly described type strains.</title>
        <authorList>
            <person name="Whitman W."/>
        </authorList>
    </citation>
    <scope>NUCLEOTIDE SEQUENCE [LARGE SCALE GENOMIC DNA]</scope>
    <source>
        <strain evidence="2 3">CECT 5995</strain>
    </source>
</reference>
<dbReference type="Gene3D" id="3.40.630.30">
    <property type="match status" value="1"/>
</dbReference>
<dbReference type="GO" id="GO:0016747">
    <property type="term" value="F:acyltransferase activity, transferring groups other than amino-acyl groups"/>
    <property type="evidence" value="ECO:0007669"/>
    <property type="project" value="InterPro"/>
</dbReference>